<feature type="binding site" evidence="7">
    <location>
        <position position="103"/>
    </location>
    <ligand>
        <name>Mg(2+)</name>
        <dbReference type="ChEBI" id="CHEBI:18420"/>
        <label>1</label>
    </ligand>
</feature>
<dbReference type="Gene3D" id="3.90.80.10">
    <property type="entry name" value="Inorganic pyrophosphatase"/>
    <property type="match status" value="1"/>
</dbReference>
<sequence>MANLHDIPIGDGAPQTVHMIIEVPHGSANKYEFDEETGMVKLDRVLPGAQFYPGDYGFIPQTLAEDGDPLDGIILSSYPLLPGVLVETRVIGLLHMEDEKGPDSKVLAVVAEDARLDAIQDLDDVPQGKRDEIANFFETYKALEAKKGKWVKVTGWGGRDAAVAEVEACMKRYREGA</sequence>
<comment type="caution">
    <text evidence="8">The sequence shown here is derived from an EMBL/GenBank/DDBJ whole genome shotgun (WGS) entry which is preliminary data.</text>
</comment>
<comment type="similarity">
    <text evidence="7">Belongs to the PPase family.</text>
</comment>
<keyword evidence="2 7" id="KW-0963">Cytoplasm</keyword>
<dbReference type="SUPFAM" id="SSF50324">
    <property type="entry name" value="Inorganic pyrophosphatase"/>
    <property type="match status" value="1"/>
</dbReference>
<comment type="cofactor">
    <cofactor evidence="1 7">
        <name>Mg(2+)</name>
        <dbReference type="ChEBI" id="CHEBI:18420"/>
    </cofactor>
</comment>
<organism evidence="8 9">
    <name type="scientific">Oceanithermus desulfurans NBRC 100063</name>
    <dbReference type="NCBI Taxonomy" id="1227550"/>
    <lineage>
        <taxon>Bacteria</taxon>
        <taxon>Thermotogati</taxon>
        <taxon>Deinococcota</taxon>
        <taxon>Deinococci</taxon>
        <taxon>Thermales</taxon>
        <taxon>Thermaceae</taxon>
        <taxon>Oceanithermus</taxon>
    </lineage>
</organism>
<dbReference type="Pfam" id="PF00719">
    <property type="entry name" value="Pyrophosphatase"/>
    <property type="match status" value="1"/>
</dbReference>
<keyword evidence="4 7" id="KW-0378">Hydrolase</keyword>
<comment type="subcellular location">
    <subcellularLocation>
        <location evidence="7">Cytoplasm</location>
    </subcellularLocation>
</comment>
<dbReference type="GO" id="GO:0006796">
    <property type="term" value="P:phosphate-containing compound metabolic process"/>
    <property type="evidence" value="ECO:0007669"/>
    <property type="project" value="InterPro"/>
</dbReference>
<feature type="binding site" evidence="7">
    <location>
        <position position="140"/>
    </location>
    <ligand>
        <name>substrate</name>
    </ligand>
</feature>
<feature type="binding site" evidence="7">
    <location>
        <position position="56"/>
    </location>
    <ligand>
        <name>substrate</name>
    </ligand>
</feature>
<feature type="binding site" evidence="7">
    <location>
        <position position="66"/>
    </location>
    <ligand>
        <name>Mg(2+)</name>
        <dbReference type="ChEBI" id="CHEBI:18420"/>
        <label>1</label>
    </ligand>
</feature>
<dbReference type="FunFam" id="3.90.80.10:FF:000003">
    <property type="entry name" value="Inorganic pyrophosphatase"/>
    <property type="match status" value="1"/>
</dbReference>
<dbReference type="CDD" id="cd00412">
    <property type="entry name" value="pyrophosphatase"/>
    <property type="match status" value="1"/>
</dbReference>
<evidence type="ECO:0000313" key="9">
    <source>
        <dbReference type="Proteomes" id="UP000321827"/>
    </source>
</evidence>
<feature type="binding site" evidence="7">
    <location>
        <position position="71"/>
    </location>
    <ligand>
        <name>Mg(2+)</name>
        <dbReference type="ChEBI" id="CHEBI:18420"/>
        <label>2</label>
    </ligand>
</feature>
<dbReference type="Proteomes" id="UP000321827">
    <property type="component" value="Unassembled WGS sequence"/>
</dbReference>
<gene>
    <name evidence="7 8" type="primary">ppa</name>
    <name evidence="8" type="ORF">ODE01S_13550</name>
</gene>
<dbReference type="InterPro" id="IPR008162">
    <property type="entry name" value="Pyrophosphatase"/>
</dbReference>
<protein>
    <recommendedName>
        <fullName evidence="7">Inorganic pyrophosphatase</fullName>
        <ecNumber evidence="7">3.6.1.1</ecNumber>
    </recommendedName>
    <alternativeName>
        <fullName evidence="7">Pyrophosphate phospho-hydrolase</fullName>
        <shortName evidence="7">PPase</shortName>
    </alternativeName>
</protein>
<dbReference type="EMBL" id="BJXN01000008">
    <property type="protein sequence ID" value="GEM89921.1"/>
    <property type="molecule type" value="Genomic_DNA"/>
</dbReference>
<proteinExistence type="inferred from homology"/>
<name>A0A511RJU0_9DEIN</name>
<keyword evidence="3 7" id="KW-0479">Metal-binding</keyword>
<evidence type="ECO:0000256" key="3">
    <source>
        <dbReference type="ARBA" id="ARBA00022723"/>
    </source>
</evidence>
<evidence type="ECO:0000256" key="5">
    <source>
        <dbReference type="ARBA" id="ARBA00022842"/>
    </source>
</evidence>
<comment type="function">
    <text evidence="7">Catalyzes the hydrolysis of inorganic pyrophosphate (PPi) forming two phosphate ions.</text>
</comment>
<evidence type="ECO:0000256" key="4">
    <source>
        <dbReference type="ARBA" id="ARBA00022801"/>
    </source>
</evidence>
<dbReference type="GO" id="GO:0005737">
    <property type="term" value="C:cytoplasm"/>
    <property type="evidence" value="ECO:0007669"/>
    <property type="project" value="UniProtKB-SubCell"/>
</dbReference>
<dbReference type="PANTHER" id="PTHR10286">
    <property type="entry name" value="INORGANIC PYROPHOSPHATASE"/>
    <property type="match status" value="1"/>
</dbReference>
<dbReference type="OrthoDB" id="5187599at2"/>
<evidence type="ECO:0000256" key="2">
    <source>
        <dbReference type="ARBA" id="ARBA00022490"/>
    </source>
</evidence>
<dbReference type="AlphaFoldDB" id="A0A511RJU0"/>
<evidence type="ECO:0000256" key="7">
    <source>
        <dbReference type="HAMAP-Rule" id="MF_00209"/>
    </source>
</evidence>
<evidence type="ECO:0000256" key="1">
    <source>
        <dbReference type="ARBA" id="ARBA00001946"/>
    </source>
</evidence>
<comment type="catalytic activity">
    <reaction evidence="6 7">
        <text>diphosphate + H2O = 2 phosphate + H(+)</text>
        <dbReference type="Rhea" id="RHEA:24576"/>
        <dbReference type="ChEBI" id="CHEBI:15377"/>
        <dbReference type="ChEBI" id="CHEBI:15378"/>
        <dbReference type="ChEBI" id="CHEBI:33019"/>
        <dbReference type="ChEBI" id="CHEBI:43474"/>
        <dbReference type="EC" id="3.6.1.1"/>
    </reaction>
</comment>
<feature type="binding site" evidence="7">
    <location>
        <position position="30"/>
    </location>
    <ligand>
        <name>substrate</name>
    </ligand>
</feature>
<reference evidence="8 9" key="1">
    <citation type="submission" date="2019-07" db="EMBL/GenBank/DDBJ databases">
        <title>Whole genome shotgun sequence of Oceanithermus desulfurans NBRC 100063.</title>
        <authorList>
            <person name="Hosoyama A."/>
            <person name="Uohara A."/>
            <person name="Ohji S."/>
            <person name="Ichikawa N."/>
        </authorList>
    </citation>
    <scope>NUCLEOTIDE SEQUENCE [LARGE SCALE GENOMIC DNA]</scope>
    <source>
        <strain evidence="8 9">NBRC 100063</strain>
    </source>
</reference>
<dbReference type="GO" id="GO:0004427">
    <property type="term" value="F:inorganic diphosphate phosphatase activity"/>
    <property type="evidence" value="ECO:0007669"/>
    <property type="project" value="UniProtKB-UniRule"/>
</dbReference>
<comment type="subunit">
    <text evidence="7">Homohexamer.</text>
</comment>
<dbReference type="GO" id="GO:0000287">
    <property type="term" value="F:magnesium ion binding"/>
    <property type="evidence" value="ECO:0007669"/>
    <property type="project" value="UniProtKB-UniRule"/>
</dbReference>
<dbReference type="HAMAP" id="MF_00209">
    <property type="entry name" value="Inorganic_PPase"/>
    <property type="match status" value="1"/>
</dbReference>
<dbReference type="PROSITE" id="PS00387">
    <property type="entry name" value="PPASE"/>
    <property type="match status" value="1"/>
</dbReference>
<evidence type="ECO:0000256" key="6">
    <source>
        <dbReference type="ARBA" id="ARBA00047820"/>
    </source>
</evidence>
<dbReference type="RefSeq" id="WP_147147201.1">
    <property type="nucleotide sequence ID" value="NZ_BJXN01000008.1"/>
</dbReference>
<evidence type="ECO:0000313" key="8">
    <source>
        <dbReference type="EMBL" id="GEM89921.1"/>
    </source>
</evidence>
<dbReference type="InterPro" id="IPR036649">
    <property type="entry name" value="Pyrophosphatase_sf"/>
</dbReference>
<feature type="binding site" evidence="7">
    <location>
        <position position="71"/>
    </location>
    <ligand>
        <name>Mg(2+)</name>
        <dbReference type="ChEBI" id="CHEBI:18420"/>
        <label>1</label>
    </ligand>
</feature>
<accession>A0A511RJU0</accession>
<feature type="binding site" evidence="7">
    <location>
        <position position="44"/>
    </location>
    <ligand>
        <name>substrate</name>
    </ligand>
</feature>
<keyword evidence="5 7" id="KW-0460">Magnesium</keyword>
<dbReference type="EC" id="3.6.1.1" evidence="7"/>